<keyword evidence="7 8" id="KW-0472">Membrane</keyword>
<keyword evidence="3" id="KW-0813">Transport</keyword>
<keyword evidence="6 8" id="KW-1133">Transmembrane helix</keyword>
<dbReference type="PIRSF" id="PIRSF006603">
    <property type="entry name" value="DinF"/>
    <property type="match status" value="1"/>
</dbReference>
<reference evidence="9 10" key="1">
    <citation type="journal article" date="2014" name="Int. J. Syst. Evol. Microbiol.">
        <title>Complete genome sequence of Corynebacterium casei LMG S-19264T (=DSM 44701T), isolated from a smear-ripened cheese.</title>
        <authorList>
            <consortium name="US DOE Joint Genome Institute (JGI-PGF)"/>
            <person name="Walter F."/>
            <person name="Albersmeier A."/>
            <person name="Kalinowski J."/>
            <person name="Ruckert C."/>
        </authorList>
    </citation>
    <scope>NUCLEOTIDE SEQUENCE [LARGE SCALE GENOMIC DNA]</scope>
    <source>
        <strain evidence="9 10">NBRC 112289</strain>
    </source>
</reference>
<feature type="transmembrane region" description="Helical" evidence="8">
    <location>
        <begin position="313"/>
        <end position="335"/>
    </location>
</feature>
<evidence type="ECO:0000313" key="9">
    <source>
        <dbReference type="EMBL" id="GMA29068.1"/>
    </source>
</evidence>
<dbReference type="AlphaFoldDB" id="A0AA37XBU9"/>
<keyword evidence="5 8" id="KW-0812">Transmembrane</keyword>
<comment type="caution">
    <text evidence="9">The sequence shown here is derived from an EMBL/GenBank/DDBJ whole genome shotgun (WGS) entry which is preliminary data.</text>
</comment>
<sequence length="438" mass="43622">MALRSTSTRALDREIGRLALPALGALIAEPLFLLTDTALVGHLGAVPLAGLGLAGTVLHTTIGLLVFLAYATTPIVARRLGAGDPTGAVRAGIDGLWLALGLGLLVALAGVFASAPLLALFGADAAVTAAASEYLLVSLIGIPAMLVVIAATGLLRGLQDTRTPLIVAGAGFAMNAALNAVFLYGFGWGLAGSAAGTVVAQWGMAAVYAVIAVRAARAAGAPLRPGFGGVLRTAMDGGWMLLRTVSLRIAVIAPVVVAAGLGTPELGALQIAMTLTSTLAFALDALAIAGQAMVGHGLGAGDPDRVRAVMRRLMVLGVGGGLALGAALALASPVLGGAFTGDGAVLALLPPLLIVLAVGTPLAGFAYVLDGVLIGAGDARYLALAGVVNVLVFLPLLLLVGGGSLLALWATFTFGYQGMRALTLGLRARSGRWMCLGG</sequence>
<feature type="transmembrane region" description="Helical" evidence="8">
    <location>
        <begin position="165"/>
        <end position="187"/>
    </location>
</feature>
<dbReference type="Proteomes" id="UP001157160">
    <property type="component" value="Unassembled WGS sequence"/>
</dbReference>
<dbReference type="Pfam" id="PF01554">
    <property type="entry name" value="MatE"/>
    <property type="match status" value="2"/>
</dbReference>
<evidence type="ECO:0000256" key="8">
    <source>
        <dbReference type="SAM" id="Phobius"/>
    </source>
</evidence>
<evidence type="ECO:0000256" key="1">
    <source>
        <dbReference type="ARBA" id="ARBA00004651"/>
    </source>
</evidence>
<dbReference type="EMBL" id="BSUL01000001">
    <property type="protein sequence ID" value="GMA29068.1"/>
    <property type="molecule type" value="Genomic_DNA"/>
</dbReference>
<feature type="transmembrane region" description="Helical" evidence="8">
    <location>
        <begin position="347"/>
        <end position="369"/>
    </location>
</feature>
<evidence type="ECO:0000256" key="3">
    <source>
        <dbReference type="ARBA" id="ARBA00022448"/>
    </source>
</evidence>
<dbReference type="GO" id="GO:0015297">
    <property type="term" value="F:antiporter activity"/>
    <property type="evidence" value="ECO:0007669"/>
    <property type="project" value="InterPro"/>
</dbReference>
<dbReference type="RefSeq" id="WP_284232799.1">
    <property type="nucleotide sequence ID" value="NZ_BSUL01000001.1"/>
</dbReference>
<feature type="transmembrane region" description="Helical" evidence="8">
    <location>
        <begin position="46"/>
        <end position="70"/>
    </location>
</feature>
<evidence type="ECO:0000256" key="5">
    <source>
        <dbReference type="ARBA" id="ARBA00022692"/>
    </source>
</evidence>
<dbReference type="GO" id="GO:0005886">
    <property type="term" value="C:plasma membrane"/>
    <property type="evidence" value="ECO:0007669"/>
    <property type="project" value="UniProtKB-SubCell"/>
</dbReference>
<keyword evidence="10" id="KW-1185">Reference proteome</keyword>
<dbReference type="NCBIfam" id="TIGR00797">
    <property type="entry name" value="matE"/>
    <property type="match status" value="1"/>
</dbReference>
<evidence type="ECO:0000256" key="7">
    <source>
        <dbReference type="ARBA" id="ARBA00023136"/>
    </source>
</evidence>
<feature type="transmembrane region" description="Helical" evidence="8">
    <location>
        <begin position="96"/>
        <end position="122"/>
    </location>
</feature>
<keyword evidence="4" id="KW-1003">Cell membrane</keyword>
<feature type="transmembrane region" description="Helical" evidence="8">
    <location>
        <begin position="20"/>
        <end position="40"/>
    </location>
</feature>
<evidence type="ECO:0000313" key="10">
    <source>
        <dbReference type="Proteomes" id="UP001157160"/>
    </source>
</evidence>
<comment type="similarity">
    <text evidence="2">Belongs to the multi antimicrobial extrusion (MATE) (TC 2.A.66.1) family.</text>
</comment>
<gene>
    <name evidence="9" type="ORF">GCM10025874_23210</name>
</gene>
<feature type="transmembrane region" description="Helical" evidence="8">
    <location>
        <begin position="134"/>
        <end position="158"/>
    </location>
</feature>
<proteinExistence type="inferred from homology"/>
<comment type="subcellular location">
    <subcellularLocation>
        <location evidence="1">Cell membrane</location>
        <topology evidence="1">Multi-pass membrane protein</topology>
    </subcellularLocation>
</comment>
<accession>A0AA37XBU9</accession>
<dbReference type="InterPro" id="IPR048279">
    <property type="entry name" value="MdtK-like"/>
</dbReference>
<evidence type="ECO:0000256" key="2">
    <source>
        <dbReference type="ARBA" id="ARBA00010199"/>
    </source>
</evidence>
<dbReference type="GO" id="GO:0042910">
    <property type="term" value="F:xenobiotic transmembrane transporter activity"/>
    <property type="evidence" value="ECO:0007669"/>
    <property type="project" value="InterPro"/>
</dbReference>
<organism evidence="9 10">
    <name type="scientific">Arenivirga flava</name>
    <dbReference type="NCBI Taxonomy" id="1930060"/>
    <lineage>
        <taxon>Bacteria</taxon>
        <taxon>Bacillati</taxon>
        <taxon>Actinomycetota</taxon>
        <taxon>Actinomycetes</taxon>
        <taxon>Micrococcales</taxon>
        <taxon>Microbacteriaceae</taxon>
        <taxon>Arenivirga</taxon>
    </lineage>
</organism>
<protein>
    <submittedName>
        <fullName evidence="9">MATE family efflux transporter</fullName>
    </submittedName>
</protein>
<dbReference type="InterPro" id="IPR002528">
    <property type="entry name" value="MATE_fam"/>
</dbReference>
<dbReference type="InterPro" id="IPR044644">
    <property type="entry name" value="DinF-like"/>
</dbReference>
<evidence type="ECO:0000256" key="6">
    <source>
        <dbReference type="ARBA" id="ARBA00022989"/>
    </source>
</evidence>
<feature type="transmembrane region" description="Helical" evidence="8">
    <location>
        <begin position="240"/>
        <end position="262"/>
    </location>
</feature>
<dbReference type="PANTHER" id="PTHR42893:SF46">
    <property type="entry name" value="PROTEIN DETOXIFICATION 44, CHLOROPLASTIC"/>
    <property type="match status" value="1"/>
</dbReference>
<feature type="transmembrane region" description="Helical" evidence="8">
    <location>
        <begin position="199"/>
        <end position="219"/>
    </location>
</feature>
<name>A0AA37XBU9_9MICO</name>
<evidence type="ECO:0000256" key="4">
    <source>
        <dbReference type="ARBA" id="ARBA00022475"/>
    </source>
</evidence>
<dbReference type="PANTHER" id="PTHR42893">
    <property type="entry name" value="PROTEIN DETOXIFICATION 44, CHLOROPLASTIC-RELATED"/>
    <property type="match status" value="1"/>
</dbReference>
<feature type="transmembrane region" description="Helical" evidence="8">
    <location>
        <begin position="268"/>
        <end position="292"/>
    </location>
</feature>